<dbReference type="PANTHER" id="PTHR46179">
    <property type="entry name" value="ZINC FINGER PROTEIN"/>
    <property type="match status" value="1"/>
</dbReference>
<evidence type="ECO:0000256" key="8">
    <source>
        <dbReference type="PROSITE-ProRule" id="PRU00042"/>
    </source>
</evidence>
<keyword evidence="2" id="KW-0479">Metal-binding</keyword>
<keyword evidence="7" id="KW-0539">Nucleus</keyword>
<keyword evidence="12" id="KW-1185">Reference proteome</keyword>
<gene>
    <name evidence="11" type="ORF">CCM_06100</name>
</gene>
<name>G3JIU6_CORMM</name>
<sequence>MSFSNPRRRMTTCSGSVVEKEMALKNTTSLQKGATFHSPSSPRYHNLDEDYLPPRLARSQSQLDDVIDANSRRMVLTSTIDDINEALANTFLSESKQNTKLAFRDISTPVPRGLFDLPVVDPAKAKEQEQLVLRPRSVHHRHQHCSDSGLGSSLASTNDKACVVDASPKHTKTHTATRTAAASNICLAPPLSLRTVNRIHEHILRPLLEEPSLKFFETIMLDIPRLIRSRTINCLRDVEKNLIFKAPVSQLLTGVGVWSDAYRNLRIKEKAKSAACYLHFCRSVIRCLQTTVDYVPVHEQVRPGDRPYTGGYHLDLTTQVLEYARLLATQEKGDLPDEMQIDKYVPRFVPLDYPANTSSRGDDIRLFGGITENGRPAELVRVKKDGTAFSMSTGKPVDLNETPVRFKRSLSEELDDEEEIMRSMARRKKNATPEELAPKKCREPGCTKEFKRPCDLTKHEKTHSRPWKCPFPTCKYHKYGWPTQKEMDRHLNDKHSDAPAMHECYFKPCPYKSKRESNCKQHMEKAHGWTYIRTKSSGNKKASKPINVDRPAITYISPPNTTPSYSLPTPPRDASPPGVPADFLVDPGNTDFLPVGISPRTLENRDLIAENHSPSSTVATFGSLEPYQTGPGFLEEVEELYAARMMLPELSHVGESPYNKAISSQIPNLQMTPPTTAHEEVPTHFSPAARGNAMAVTLPSLHDVDDDGCRDLQVVGGDFDLSDNLGAPKMVDMPLFPGLAFNFAYCSQEPEFLSGIEPQYYNSQDQFAHDYFCLKSLYYSSVLHKQTPKAWIQFRLVVHDWLAHPSTGLPHRGHLLGVSRPVVTKAN</sequence>
<dbReference type="PROSITE" id="PS50157">
    <property type="entry name" value="ZINC_FINGER_C2H2_2"/>
    <property type="match status" value="1"/>
</dbReference>
<dbReference type="PROSITE" id="PS00028">
    <property type="entry name" value="ZINC_FINGER_C2H2_1"/>
    <property type="match status" value="1"/>
</dbReference>
<dbReference type="OrthoDB" id="9368434at2759"/>
<evidence type="ECO:0000256" key="3">
    <source>
        <dbReference type="ARBA" id="ARBA00022771"/>
    </source>
</evidence>
<evidence type="ECO:0000256" key="5">
    <source>
        <dbReference type="ARBA" id="ARBA00023015"/>
    </source>
</evidence>
<accession>G3JIU6</accession>
<feature type="compositionally biased region" description="Polar residues" evidence="9">
    <location>
        <begin position="557"/>
        <end position="567"/>
    </location>
</feature>
<reference evidence="11 12" key="1">
    <citation type="journal article" date="2011" name="Genome Biol.">
        <title>Genome sequence of the insect pathogenic fungus Cordyceps militaris, a valued traditional Chinese medicine.</title>
        <authorList>
            <person name="Zheng P."/>
            <person name="Xia Y."/>
            <person name="Xiao G."/>
            <person name="Xiong C."/>
            <person name="Hu X."/>
            <person name="Zhang S."/>
            <person name="Zheng H."/>
            <person name="Huang Y."/>
            <person name="Zhou Y."/>
            <person name="Wang S."/>
            <person name="Zhao G.P."/>
            <person name="Liu X."/>
            <person name="St Leger R.J."/>
            <person name="Wang C."/>
        </authorList>
    </citation>
    <scope>NUCLEOTIDE SEQUENCE [LARGE SCALE GENOMIC DNA]</scope>
    <source>
        <strain evidence="11 12">CM01</strain>
    </source>
</reference>
<evidence type="ECO:0000256" key="2">
    <source>
        <dbReference type="ARBA" id="ARBA00022723"/>
    </source>
</evidence>
<dbReference type="GO" id="GO:0008270">
    <property type="term" value="F:zinc ion binding"/>
    <property type="evidence" value="ECO:0007669"/>
    <property type="project" value="UniProtKB-KW"/>
</dbReference>
<dbReference type="HOGENOM" id="CLU_008243_0_0_1"/>
<keyword evidence="6" id="KW-0804">Transcription</keyword>
<keyword evidence="5" id="KW-0805">Transcription regulation</keyword>
<dbReference type="SMART" id="SM00355">
    <property type="entry name" value="ZnF_C2H2"/>
    <property type="match status" value="3"/>
</dbReference>
<evidence type="ECO:0000256" key="1">
    <source>
        <dbReference type="ARBA" id="ARBA00004123"/>
    </source>
</evidence>
<dbReference type="STRING" id="983644.G3JIU6"/>
<evidence type="ECO:0000256" key="4">
    <source>
        <dbReference type="ARBA" id="ARBA00022833"/>
    </source>
</evidence>
<dbReference type="InterPro" id="IPR051061">
    <property type="entry name" value="Zinc_finger_trans_reg"/>
</dbReference>
<evidence type="ECO:0000256" key="9">
    <source>
        <dbReference type="SAM" id="MobiDB-lite"/>
    </source>
</evidence>
<dbReference type="GO" id="GO:0006357">
    <property type="term" value="P:regulation of transcription by RNA polymerase II"/>
    <property type="evidence" value="ECO:0007669"/>
    <property type="project" value="TreeGrafter"/>
</dbReference>
<dbReference type="GO" id="GO:0005634">
    <property type="term" value="C:nucleus"/>
    <property type="evidence" value="ECO:0007669"/>
    <property type="project" value="UniProtKB-SubCell"/>
</dbReference>
<feature type="region of interest" description="Disordered" evidence="9">
    <location>
        <begin position="551"/>
        <end position="575"/>
    </location>
</feature>
<dbReference type="InterPro" id="IPR013087">
    <property type="entry name" value="Znf_C2H2_type"/>
</dbReference>
<organism evidence="11 12">
    <name type="scientific">Cordyceps militaris (strain CM01)</name>
    <name type="common">Caterpillar fungus</name>
    <dbReference type="NCBI Taxonomy" id="983644"/>
    <lineage>
        <taxon>Eukaryota</taxon>
        <taxon>Fungi</taxon>
        <taxon>Dikarya</taxon>
        <taxon>Ascomycota</taxon>
        <taxon>Pezizomycotina</taxon>
        <taxon>Sordariomycetes</taxon>
        <taxon>Hypocreomycetidae</taxon>
        <taxon>Hypocreales</taxon>
        <taxon>Cordycipitaceae</taxon>
        <taxon>Cordyceps</taxon>
    </lineage>
</organism>
<proteinExistence type="predicted"/>
<dbReference type="eggNOG" id="ENOG502S2AR">
    <property type="taxonomic scope" value="Eukaryota"/>
</dbReference>
<dbReference type="GeneID" id="18168115"/>
<evidence type="ECO:0000256" key="6">
    <source>
        <dbReference type="ARBA" id="ARBA00023163"/>
    </source>
</evidence>
<dbReference type="AlphaFoldDB" id="G3JIU6"/>
<comment type="subcellular location">
    <subcellularLocation>
        <location evidence="1">Nucleus</location>
    </subcellularLocation>
</comment>
<dbReference type="InParanoid" id="G3JIU6"/>
<keyword evidence="4" id="KW-0862">Zinc</keyword>
<dbReference type="Proteomes" id="UP000001610">
    <property type="component" value="Unassembled WGS sequence"/>
</dbReference>
<dbReference type="KEGG" id="cmt:CCM_06100"/>
<keyword evidence="3 8" id="KW-0863">Zinc-finger</keyword>
<evidence type="ECO:0000313" key="12">
    <source>
        <dbReference type="Proteomes" id="UP000001610"/>
    </source>
</evidence>
<evidence type="ECO:0000313" key="11">
    <source>
        <dbReference type="EMBL" id="EGX91940.1"/>
    </source>
</evidence>
<dbReference type="Gene3D" id="3.30.160.60">
    <property type="entry name" value="Classic Zinc Finger"/>
    <property type="match status" value="1"/>
</dbReference>
<evidence type="ECO:0000259" key="10">
    <source>
        <dbReference type="PROSITE" id="PS50157"/>
    </source>
</evidence>
<protein>
    <submittedName>
        <fullName evidence="11">C2H2 transcription factor (Ace1)</fullName>
    </submittedName>
</protein>
<dbReference type="PANTHER" id="PTHR46179:SF13">
    <property type="entry name" value="C2H2-TYPE DOMAIN-CONTAINING PROTEIN"/>
    <property type="match status" value="1"/>
</dbReference>
<dbReference type="VEuPathDB" id="FungiDB:CCM_06100"/>
<evidence type="ECO:0000256" key="7">
    <source>
        <dbReference type="ARBA" id="ARBA00023242"/>
    </source>
</evidence>
<feature type="domain" description="C2H2-type" evidence="10">
    <location>
        <begin position="439"/>
        <end position="468"/>
    </location>
</feature>
<dbReference type="EMBL" id="JH126402">
    <property type="protein sequence ID" value="EGX91940.1"/>
    <property type="molecule type" value="Genomic_DNA"/>
</dbReference>
<dbReference type="RefSeq" id="XP_006671304.1">
    <property type="nucleotide sequence ID" value="XM_006671241.1"/>
</dbReference>